<protein>
    <submittedName>
        <fullName evidence="1">Uncharacterized protein</fullName>
    </submittedName>
</protein>
<dbReference type="Proteomes" id="UP000051950">
    <property type="component" value="Unassembled WGS sequence"/>
</dbReference>
<dbReference type="STRING" id="687842.ASU31_18860"/>
<dbReference type="EMBL" id="LMZQ01000017">
    <property type="protein sequence ID" value="KRT14488.1"/>
    <property type="molecule type" value="Genomic_DNA"/>
</dbReference>
<sequence length="347" mass="39813">MNGSEDVLVYLHSSIIAKLFSAFPKVSPIDSNVFWTKFLRLLKSDVYNKHMSKGPLNFIVNFDATATGTVNYLDPVSLNEYFLKRSSSNILYIDVFGNNFEPNPFSSEKLQNLEEVAESSQSNNYLYVFVKGVELKITHKQVILKDIPDFYSLNKVGHIKSLLPIDEYRKLLDKHYETEIKGERGIEYWQNKAKYELVAAPENKFRKKLANFLENNLSGGFIDEECRNNNTNDRNDVRVITVPNHEVHIIEIKWVGKSIGNNYDGTVAHVKANEGLEQLNLYIDGEPRCVSGILLIYDARKDQESFKWNKATNTWKENISNPPVVLHLDPTSSSERAKEIVKTERND</sequence>
<reference evidence="1 2" key="1">
    <citation type="submission" date="2015-11" db="EMBL/GenBank/DDBJ databases">
        <title>Sequence of Pedobacter ginsenosidimutans.</title>
        <authorList>
            <person name="Carson E."/>
            <person name="Keyser V."/>
            <person name="Newman J."/>
            <person name="Miller J."/>
        </authorList>
    </citation>
    <scope>NUCLEOTIDE SEQUENCE [LARGE SCALE GENOMIC DNA]</scope>
    <source>
        <strain evidence="1 2">KACC 14530</strain>
    </source>
</reference>
<dbReference type="AlphaFoldDB" id="A0A0T5VKU4"/>
<gene>
    <name evidence="1" type="ORF">ASU31_18860</name>
</gene>
<dbReference type="OrthoDB" id="4350404at2"/>
<proteinExistence type="predicted"/>
<name>A0A0T5VKU4_9SPHI</name>
<accession>A0A0T5VKU4</accession>
<organism evidence="1 2">
    <name type="scientific">Pedobacter ginsenosidimutans</name>
    <dbReference type="NCBI Taxonomy" id="687842"/>
    <lineage>
        <taxon>Bacteria</taxon>
        <taxon>Pseudomonadati</taxon>
        <taxon>Bacteroidota</taxon>
        <taxon>Sphingobacteriia</taxon>
        <taxon>Sphingobacteriales</taxon>
        <taxon>Sphingobacteriaceae</taxon>
        <taxon>Pedobacter</taxon>
    </lineage>
</organism>
<keyword evidence="2" id="KW-1185">Reference proteome</keyword>
<dbReference type="RefSeq" id="WP_057933831.1">
    <property type="nucleotide sequence ID" value="NZ_LMZQ01000017.1"/>
</dbReference>
<evidence type="ECO:0000313" key="2">
    <source>
        <dbReference type="Proteomes" id="UP000051950"/>
    </source>
</evidence>
<comment type="caution">
    <text evidence="1">The sequence shown here is derived from an EMBL/GenBank/DDBJ whole genome shotgun (WGS) entry which is preliminary data.</text>
</comment>
<evidence type="ECO:0000313" key="1">
    <source>
        <dbReference type="EMBL" id="KRT14488.1"/>
    </source>
</evidence>